<keyword evidence="1" id="KW-0472">Membrane</keyword>
<dbReference type="AlphaFoldDB" id="A0AAV3AYZ1"/>
<gene>
    <name evidence="2" type="ORF">GDO54_007556</name>
</gene>
<reference evidence="2" key="1">
    <citation type="thesis" date="2020" institute="ProQuest LLC" country="789 East Eisenhower Parkway, Ann Arbor, MI, USA">
        <title>Comparative Genomics and Chromosome Evolution.</title>
        <authorList>
            <person name="Mudd A.B."/>
        </authorList>
    </citation>
    <scope>NUCLEOTIDE SEQUENCE</scope>
    <source>
        <strain evidence="2">1538</strain>
        <tissue evidence="2">Blood</tissue>
    </source>
</reference>
<keyword evidence="3" id="KW-1185">Reference proteome</keyword>
<comment type="caution">
    <text evidence="2">The sequence shown here is derived from an EMBL/GenBank/DDBJ whole genome shotgun (WGS) entry which is preliminary data.</text>
</comment>
<evidence type="ECO:0000256" key="1">
    <source>
        <dbReference type="SAM" id="Phobius"/>
    </source>
</evidence>
<dbReference type="Proteomes" id="UP001181693">
    <property type="component" value="Unassembled WGS sequence"/>
</dbReference>
<keyword evidence="1" id="KW-0812">Transmembrane</keyword>
<protein>
    <submittedName>
        <fullName evidence="2">Uncharacterized protein</fullName>
    </submittedName>
</protein>
<organism evidence="2 3">
    <name type="scientific">Pyxicephalus adspersus</name>
    <name type="common">African bullfrog</name>
    <dbReference type="NCBI Taxonomy" id="30357"/>
    <lineage>
        <taxon>Eukaryota</taxon>
        <taxon>Metazoa</taxon>
        <taxon>Chordata</taxon>
        <taxon>Craniata</taxon>
        <taxon>Vertebrata</taxon>
        <taxon>Euteleostomi</taxon>
        <taxon>Amphibia</taxon>
        <taxon>Batrachia</taxon>
        <taxon>Anura</taxon>
        <taxon>Neobatrachia</taxon>
        <taxon>Ranoidea</taxon>
        <taxon>Pyxicephalidae</taxon>
        <taxon>Pyxicephalinae</taxon>
        <taxon>Pyxicephalus</taxon>
    </lineage>
</organism>
<evidence type="ECO:0000313" key="3">
    <source>
        <dbReference type="Proteomes" id="UP001181693"/>
    </source>
</evidence>
<evidence type="ECO:0000313" key="2">
    <source>
        <dbReference type="EMBL" id="DBA31779.1"/>
    </source>
</evidence>
<proteinExistence type="predicted"/>
<name>A0AAV3AYZ1_PYXAD</name>
<sequence length="84" mass="9815">MPVINKNHSESWRLVGTANEVMDSLQHITILLIIICISHLNLAIFAIPYLRGMCRGTNKRTIQYCQIFQYIKYLATVHFSEQYQ</sequence>
<accession>A0AAV3AYZ1</accession>
<feature type="transmembrane region" description="Helical" evidence="1">
    <location>
        <begin position="28"/>
        <end position="50"/>
    </location>
</feature>
<dbReference type="EMBL" id="DYDO01000002">
    <property type="protein sequence ID" value="DBA31779.1"/>
    <property type="molecule type" value="Genomic_DNA"/>
</dbReference>
<keyword evidence="1" id="KW-1133">Transmembrane helix</keyword>